<feature type="transmembrane region" description="Helical" evidence="1">
    <location>
        <begin position="6"/>
        <end position="23"/>
    </location>
</feature>
<organism evidence="2 3">
    <name type="scientific">Burkholderia territorii</name>
    <dbReference type="NCBI Taxonomy" id="1503055"/>
    <lineage>
        <taxon>Bacteria</taxon>
        <taxon>Pseudomonadati</taxon>
        <taxon>Pseudomonadota</taxon>
        <taxon>Betaproteobacteria</taxon>
        <taxon>Burkholderiales</taxon>
        <taxon>Burkholderiaceae</taxon>
        <taxon>Burkholderia</taxon>
        <taxon>Burkholderia cepacia complex</taxon>
    </lineage>
</organism>
<evidence type="ECO:0000313" key="3">
    <source>
        <dbReference type="Proteomes" id="UP000062317"/>
    </source>
</evidence>
<evidence type="ECO:0008006" key="4">
    <source>
        <dbReference type="Google" id="ProtNLM"/>
    </source>
</evidence>
<accession>A0A106EBZ0</accession>
<keyword evidence="1" id="KW-0812">Transmembrane</keyword>
<comment type="caution">
    <text evidence="2">The sequence shown here is derived from an EMBL/GenBank/DDBJ whole genome shotgun (WGS) entry which is preliminary data.</text>
</comment>
<name>A0A106EBZ0_9BURK</name>
<proteinExistence type="predicted"/>
<dbReference type="Proteomes" id="UP000062317">
    <property type="component" value="Unassembled WGS sequence"/>
</dbReference>
<protein>
    <recommendedName>
        <fullName evidence="4">DUF3995 domain-containing protein</fullName>
    </recommendedName>
</protein>
<feature type="transmembrane region" description="Helical" evidence="1">
    <location>
        <begin position="77"/>
        <end position="96"/>
    </location>
</feature>
<dbReference type="AlphaFoldDB" id="A0A106EBZ0"/>
<dbReference type="InterPro" id="IPR025058">
    <property type="entry name" value="DUF3995"/>
</dbReference>
<gene>
    <name evidence="2" type="ORF">WT27_30635</name>
</gene>
<evidence type="ECO:0000256" key="1">
    <source>
        <dbReference type="SAM" id="Phobius"/>
    </source>
</evidence>
<reference evidence="2 3" key="1">
    <citation type="submission" date="2015-11" db="EMBL/GenBank/DDBJ databases">
        <title>Expanding the genomic diversity of Burkholderia species for the development of highly accurate diagnostics.</title>
        <authorList>
            <person name="Sahl J."/>
            <person name="Keim P."/>
            <person name="Wagner D."/>
        </authorList>
    </citation>
    <scope>NUCLEOTIDE SEQUENCE [LARGE SCALE GENOMIC DNA]</scope>
    <source>
        <strain evidence="2 3">MSMB1301WGS</strain>
    </source>
</reference>
<keyword evidence="1" id="KW-1133">Transmembrane helix</keyword>
<dbReference type="Pfam" id="PF13160">
    <property type="entry name" value="DUF3995"/>
    <property type="match status" value="1"/>
</dbReference>
<evidence type="ECO:0000313" key="2">
    <source>
        <dbReference type="EMBL" id="KVV51637.1"/>
    </source>
</evidence>
<feature type="transmembrane region" description="Helical" evidence="1">
    <location>
        <begin position="50"/>
        <end position="71"/>
    </location>
</feature>
<keyword evidence="3" id="KW-1185">Reference proteome</keyword>
<feature type="transmembrane region" description="Helical" evidence="1">
    <location>
        <begin position="117"/>
        <end position="136"/>
    </location>
</feature>
<dbReference type="EMBL" id="LPEQ01000048">
    <property type="protein sequence ID" value="KVV51637.1"/>
    <property type="molecule type" value="Genomic_DNA"/>
</dbReference>
<dbReference type="RefSeq" id="WP_060104755.1">
    <property type="nucleotide sequence ID" value="NZ_LPEQ01000048.1"/>
</dbReference>
<sequence>MTGAYFSVPTLCAIALVHVYWAFGGRLGKRAAIPEQDGVPLLKPTMPGTLAVAVALLAGACVVASRAGWLWPNLYPGAIAFAIVALALIFAVRAVGDFRYVGFFKRVRGSRFARMDSLCYSPLCVALSLSIASMLWSR</sequence>
<keyword evidence="1" id="KW-0472">Membrane</keyword>